<dbReference type="GO" id="GO:0004527">
    <property type="term" value="F:exonuclease activity"/>
    <property type="evidence" value="ECO:0007669"/>
    <property type="project" value="UniProtKB-KW"/>
</dbReference>
<protein>
    <submittedName>
        <fullName evidence="2">RecB family exonuclease</fullName>
    </submittedName>
</protein>
<dbReference type="Proteomes" id="UP001597187">
    <property type="component" value="Unassembled WGS sequence"/>
</dbReference>
<dbReference type="Pfam" id="PF12705">
    <property type="entry name" value="PDDEXK_1"/>
    <property type="match status" value="1"/>
</dbReference>
<keyword evidence="3" id="KW-1185">Reference proteome</keyword>
<feature type="domain" description="PD-(D/E)XK endonuclease-like" evidence="1">
    <location>
        <begin position="11"/>
        <end position="296"/>
    </location>
</feature>
<comment type="caution">
    <text evidence="2">The sequence shown here is derived from an EMBL/GenBank/DDBJ whole genome shotgun (WGS) entry which is preliminary data.</text>
</comment>
<evidence type="ECO:0000313" key="2">
    <source>
        <dbReference type="EMBL" id="MFD1513471.1"/>
    </source>
</evidence>
<keyword evidence="2" id="KW-0540">Nuclease</keyword>
<dbReference type="Gene3D" id="3.90.320.10">
    <property type="match status" value="1"/>
</dbReference>
<name>A0ABD6AUP0_9EURY</name>
<keyword evidence="2" id="KW-0269">Exonuclease</keyword>
<organism evidence="2 3">
    <name type="scientific">Halomarina rubra</name>
    <dbReference type="NCBI Taxonomy" id="2071873"/>
    <lineage>
        <taxon>Archaea</taxon>
        <taxon>Methanobacteriati</taxon>
        <taxon>Methanobacteriota</taxon>
        <taxon>Stenosarchaea group</taxon>
        <taxon>Halobacteria</taxon>
        <taxon>Halobacteriales</taxon>
        <taxon>Natronomonadaceae</taxon>
        <taxon>Halomarina</taxon>
    </lineage>
</organism>
<accession>A0ABD6AUP0</accession>
<gene>
    <name evidence="2" type="ORF">ACFSBT_09300</name>
</gene>
<dbReference type="AlphaFoldDB" id="A0ABD6AUP0"/>
<dbReference type="InterPro" id="IPR011604">
    <property type="entry name" value="PDDEXK-like_dom_sf"/>
</dbReference>
<reference evidence="2 3" key="1">
    <citation type="journal article" date="2019" name="Int. J. Syst. Evol. Microbiol.">
        <title>The Global Catalogue of Microorganisms (GCM) 10K type strain sequencing project: providing services to taxonomists for standard genome sequencing and annotation.</title>
        <authorList>
            <consortium name="The Broad Institute Genomics Platform"/>
            <consortium name="The Broad Institute Genome Sequencing Center for Infectious Disease"/>
            <person name="Wu L."/>
            <person name="Ma J."/>
        </authorList>
    </citation>
    <scope>NUCLEOTIDE SEQUENCE [LARGE SCALE GENOMIC DNA]</scope>
    <source>
        <strain evidence="2 3">CGMCC 1.12563</strain>
    </source>
</reference>
<dbReference type="RefSeq" id="WP_250873424.1">
    <property type="nucleotide sequence ID" value="NZ_JALXFV010000003.1"/>
</dbReference>
<sequence length="307" mass="34788">MSKTGDDVFAVSPSRLGVYADCPRRYQYDKVWEVGSPDETRRYMDRGLALHGAIEDTCETVREESALTDEEIREIASDAIDARWDEHSDRDEYASEAHYRYDRQQCLAAIEDYFDGDGLEHARNSIATEAWLECEREGVALHGRVDNVVKTEEGIRIIDYKSNLKGIISGYSKDAVVTHLAGEDHNPRRVKSMFQAATYIEGVKDLPEYEAGMDVEFTYYGLLYDTETKGSVDGIQVSVRGKGRDVGWIYEAYYDEIWELIGEYYDAIEAGDYEPDSVALQKEHACEDCTFRAMCPDYLAGGVSVDE</sequence>
<keyword evidence="2" id="KW-0378">Hydrolase</keyword>
<dbReference type="InterPro" id="IPR038726">
    <property type="entry name" value="PDDEXK_AddAB-type"/>
</dbReference>
<proteinExistence type="predicted"/>
<evidence type="ECO:0000259" key="1">
    <source>
        <dbReference type="Pfam" id="PF12705"/>
    </source>
</evidence>
<evidence type="ECO:0000313" key="3">
    <source>
        <dbReference type="Proteomes" id="UP001597187"/>
    </source>
</evidence>
<dbReference type="EMBL" id="JBHUDC010000003">
    <property type="protein sequence ID" value="MFD1513471.1"/>
    <property type="molecule type" value="Genomic_DNA"/>
</dbReference>